<evidence type="ECO:0000313" key="8">
    <source>
        <dbReference type="Proteomes" id="UP000008311"/>
    </source>
</evidence>
<keyword evidence="2" id="KW-0805">Transcription regulation</keyword>
<dbReference type="SUPFAM" id="SSF101936">
    <property type="entry name" value="DNA-binding pseudobarrel domain"/>
    <property type="match status" value="1"/>
</dbReference>
<evidence type="ECO:0000256" key="4">
    <source>
        <dbReference type="ARBA" id="ARBA00023163"/>
    </source>
</evidence>
<dbReference type="eggNOG" id="ENOG502RXD2">
    <property type="taxonomic scope" value="Eukaryota"/>
</dbReference>
<organism evidence="7 8">
    <name type="scientific">Ricinus communis</name>
    <name type="common">Castor bean</name>
    <dbReference type="NCBI Taxonomy" id="3988"/>
    <lineage>
        <taxon>Eukaryota</taxon>
        <taxon>Viridiplantae</taxon>
        <taxon>Streptophyta</taxon>
        <taxon>Embryophyta</taxon>
        <taxon>Tracheophyta</taxon>
        <taxon>Spermatophyta</taxon>
        <taxon>Magnoliopsida</taxon>
        <taxon>eudicotyledons</taxon>
        <taxon>Gunneridae</taxon>
        <taxon>Pentapetalae</taxon>
        <taxon>rosids</taxon>
        <taxon>fabids</taxon>
        <taxon>Malpighiales</taxon>
        <taxon>Euphorbiaceae</taxon>
        <taxon>Acalyphoideae</taxon>
        <taxon>Acalypheae</taxon>
        <taxon>Ricinus</taxon>
    </lineage>
</organism>
<dbReference type="FunCoup" id="B9RZH3">
    <property type="interactions" value="569"/>
</dbReference>
<evidence type="ECO:0000256" key="1">
    <source>
        <dbReference type="ARBA" id="ARBA00004123"/>
    </source>
</evidence>
<reference evidence="8" key="1">
    <citation type="journal article" date="2010" name="Nat. Biotechnol.">
        <title>Draft genome sequence of the oilseed species Ricinus communis.</title>
        <authorList>
            <person name="Chan A.P."/>
            <person name="Crabtree J."/>
            <person name="Zhao Q."/>
            <person name="Lorenzi H."/>
            <person name="Orvis J."/>
            <person name="Puiu D."/>
            <person name="Melake-Berhan A."/>
            <person name="Jones K.M."/>
            <person name="Redman J."/>
            <person name="Chen G."/>
            <person name="Cahoon E.B."/>
            <person name="Gedil M."/>
            <person name="Stanke M."/>
            <person name="Haas B.J."/>
            <person name="Wortman J.R."/>
            <person name="Fraser-Liggett C.M."/>
            <person name="Ravel J."/>
            <person name="Rabinowicz P.D."/>
        </authorList>
    </citation>
    <scope>NUCLEOTIDE SEQUENCE [LARGE SCALE GENOMIC DNA]</scope>
    <source>
        <strain evidence="8">cv. Hale</strain>
    </source>
</reference>
<dbReference type="EMBL" id="EQ973834">
    <property type="protein sequence ID" value="EEF43353.1"/>
    <property type="molecule type" value="Genomic_DNA"/>
</dbReference>
<keyword evidence="3" id="KW-0238">DNA-binding</keyword>
<sequence length="198" mass="22934">MNKKQKTGKEDLQNFRADKTPPRSTNLTQDVDDVVLRFSDEAVEKLQKARGENKIDHNKQNPTAEIEIEKQPRFYEKAYVSKGTITPEERKMAMYAAEAFKPVNPFCRVVLCPLYLYKGCVVHLPSCFAKNHLNGVSGWIKRQNSDGKQWLVRCVSRAGSIKLIQGWYEFSLEIFWRRRCLYAEIKSCYHIGSYSLSC</sequence>
<evidence type="ECO:0000256" key="6">
    <source>
        <dbReference type="SAM" id="MobiDB-lite"/>
    </source>
</evidence>
<dbReference type="STRING" id="3988.B9RZH3"/>
<gene>
    <name evidence="7" type="ORF">RCOM_0939240</name>
</gene>
<proteinExistence type="predicted"/>
<protein>
    <submittedName>
        <fullName evidence="7">Uncharacterized protein</fullName>
    </submittedName>
</protein>
<feature type="region of interest" description="Disordered" evidence="6">
    <location>
        <begin position="1"/>
        <end position="30"/>
    </location>
</feature>
<dbReference type="GO" id="GO:0005634">
    <property type="term" value="C:nucleus"/>
    <property type="evidence" value="ECO:0007669"/>
    <property type="project" value="UniProtKB-SubCell"/>
</dbReference>
<dbReference type="AlphaFoldDB" id="B9RZH3"/>
<dbReference type="Gene3D" id="2.40.330.10">
    <property type="entry name" value="DNA-binding pseudobarrel domain"/>
    <property type="match status" value="1"/>
</dbReference>
<keyword evidence="4" id="KW-0804">Transcription</keyword>
<name>B9RZH3_RICCO</name>
<evidence type="ECO:0000313" key="7">
    <source>
        <dbReference type="EMBL" id="EEF43353.1"/>
    </source>
</evidence>
<evidence type="ECO:0000256" key="5">
    <source>
        <dbReference type="ARBA" id="ARBA00023242"/>
    </source>
</evidence>
<dbReference type="InParanoid" id="B9RZH3"/>
<comment type="subcellular location">
    <subcellularLocation>
        <location evidence="1">Nucleus</location>
    </subcellularLocation>
</comment>
<keyword evidence="5" id="KW-0539">Nucleus</keyword>
<dbReference type="InterPro" id="IPR015300">
    <property type="entry name" value="DNA-bd_pseudobarrel_sf"/>
</dbReference>
<dbReference type="Proteomes" id="UP000008311">
    <property type="component" value="Unassembled WGS sequence"/>
</dbReference>
<keyword evidence="8" id="KW-1185">Reference proteome</keyword>
<accession>B9RZH3</accession>
<evidence type="ECO:0000256" key="2">
    <source>
        <dbReference type="ARBA" id="ARBA00023015"/>
    </source>
</evidence>
<evidence type="ECO:0000256" key="3">
    <source>
        <dbReference type="ARBA" id="ARBA00023125"/>
    </source>
</evidence>
<dbReference type="GO" id="GO:0003677">
    <property type="term" value="F:DNA binding"/>
    <property type="evidence" value="ECO:0007669"/>
    <property type="project" value="UniProtKB-KW"/>
</dbReference>
<feature type="compositionally biased region" description="Basic and acidic residues" evidence="6">
    <location>
        <begin position="7"/>
        <end position="21"/>
    </location>
</feature>